<evidence type="ECO:0000256" key="1">
    <source>
        <dbReference type="ARBA" id="ARBA00001970"/>
    </source>
</evidence>
<dbReference type="AlphaFoldDB" id="A0A166RN96"/>
<dbReference type="InterPro" id="IPR036851">
    <property type="entry name" value="Chloroperoxidase-like_sf"/>
</dbReference>
<comment type="similarity">
    <text evidence="7">Belongs to the chloroperoxidase family.</text>
</comment>
<keyword evidence="2" id="KW-0575">Peroxidase</keyword>
<evidence type="ECO:0000259" key="8">
    <source>
        <dbReference type="PROSITE" id="PS51405"/>
    </source>
</evidence>
<evidence type="ECO:0000313" key="9">
    <source>
        <dbReference type="EMBL" id="KZP28464.1"/>
    </source>
</evidence>
<dbReference type="Pfam" id="PF01328">
    <property type="entry name" value="Peroxidase_2"/>
    <property type="match status" value="1"/>
</dbReference>
<evidence type="ECO:0000256" key="3">
    <source>
        <dbReference type="ARBA" id="ARBA00022617"/>
    </source>
</evidence>
<sequence length="303" mass="33222">MYYMLRVSLPRAEDILSSFNIYTFSKDAALTVLNIVTPSLPEGKVVPKGHPGFKGEWPEYVPSKEGDSRCSCPMLNAMANHGILPHDGKNIKFTEMTKVNLQCPPMSTVRTTTNFASTFCLYVPKFAAEFLKKNYYKDTFDLAELDLHNAIEHDGSLGTISVPLIEQLLAHSSAKDQAGRTIMTKPDLTAALKQRFADSKATNPDFTTSMPHKMFGASNASAMLSIFGGRVEDLRTFLLEERIPEGWEPGLRSRFGLTFAVFNMTAFSIVRGMDGWETHAPSANAAELSGAPARLDRAGAASA</sequence>
<dbReference type="SUPFAM" id="SSF47571">
    <property type="entry name" value="Cloroperoxidase"/>
    <property type="match status" value="1"/>
</dbReference>
<dbReference type="STRING" id="436010.A0A166RN96"/>
<dbReference type="InterPro" id="IPR000028">
    <property type="entry name" value="Chloroperoxidase"/>
</dbReference>
<feature type="domain" description="Heme haloperoxidase family profile" evidence="8">
    <location>
        <begin position="56"/>
        <end position="266"/>
    </location>
</feature>
<dbReference type="OrthoDB" id="407298at2759"/>
<keyword evidence="10" id="KW-1185">Reference proteome</keyword>
<dbReference type="Proteomes" id="UP000076532">
    <property type="component" value="Unassembled WGS sequence"/>
</dbReference>
<gene>
    <name evidence="9" type="ORF">FIBSPDRAFT_927591</name>
</gene>
<keyword evidence="4" id="KW-0479">Metal-binding</keyword>
<evidence type="ECO:0000256" key="2">
    <source>
        <dbReference type="ARBA" id="ARBA00022559"/>
    </source>
</evidence>
<evidence type="ECO:0000313" key="10">
    <source>
        <dbReference type="Proteomes" id="UP000076532"/>
    </source>
</evidence>
<organism evidence="9 10">
    <name type="scientific">Athelia psychrophila</name>
    <dbReference type="NCBI Taxonomy" id="1759441"/>
    <lineage>
        <taxon>Eukaryota</taxon>
        <taxon>Fungi</taxon>
        <taxon>Dikarya</taxon>
        <taxon>Basidiomycota</taxon>
        <taxon>Agaricomycotina</taxon>
        <taxon>Agaricomycetes</taxon>
        <taxon>Agaricomycetidae</taxon>
        <taxon>Atheliales</taxon>
        <taxon>Atheliaceae</taxon>
        <taxon>Athelia</taxon>
    </lineage>
</organism>
<accession>A0A166RN96</accession>
<dbReference type="Gene3D" id="1.10.489.10">
    <property type="entry name" value="Chloroperoxidase-like"/>
    <property type="match status" value="1"/>
</dbReference>
<comment type="cofactor">
    <cofactor evidence="1">
        <name>heme b</name>
        <dbReference type="ChEBI" id="CHEBI:60344"/>
    </cofactor>
</comment>
<protein>
    <submittedName>
        <fullName evidence="9">Cloroperoxidase</fullName>
    </submittedName>
</protein>
<dbReference type="PROSITE" id="PS51405">
    <property type="entry name" value="HEME_HALOPEROXIDASE"/>
    <property type="match status" value="1"/>
</dbReference>
<name>A0A166RN96_9AGAM</name>
<dbReference type="EMBL" id="KV417503">
    <property type="protein sequence ID" value="KZP28464.1"/>
    <property type="molecule type" value="Genomic_DNA"/>
</dbReference>
<dbReference type="PANTHER" id="PTHR33577">
    <property type="entry name" value="STERIGMATOCYSTIN BIOSYNTHESIS PEROXIDASE STCC-RELATED"/>
    <property type="match status" value="1"/>
</dbReference>
<keyword evidence="3" id="KW-0349">Heme</keyword>
<reference evidence="9 10" key="1">
    <citation type="journal article" date="2016" name="Mol. Biol. Evol.">
        <title>Comparative Genomics of Early-Diverging Mushroom-Forming Fungi Provides Insights into the Origins of Lignocellulose Decay Capabilities.</title>
        <authorList>
            <person name="Nagy L.G."/>
            <person name="Riley R."/>
            <person name="Tritt A."/>
            <person name="Adam C."/>
            <person name="Daum C."/>
            <person name="Floudas D."/>
            <person name="Sun H."/>
            <person name="Yadav J.S."/>
            <person name="Pangilinan J."/>
            <person name="Larsson K.H."/>
            <person name="Matsuura K."/>
            <person name="Barry K."/>
            <person name="Labutti K."/>
            <person name="Kuo R."/>
            <person name="Ohm R.A."/>
            <person name="Bhattacharya S.S."/>
            <person name="Shirouzu T."/>
            <person name="Yoshinaga Y."/>
            <person name="Martin F.M."/>
            <person name="Grigoriev I.V."/>
            <person name="Hibbett D.S."/>
        </authorList>
    </citation>
    <scope>NUCLEOTIDE SEQUENCE [LARGE SCALE GENOMIC DNA]</scope>
    <source>
        <strain evidence="9 10">CBS 109695</strain>
    </source>
</reference>
<keyword evidence="6" id="KW-0408">Iron</keyword>
<dbReference type="PANTHER" id="PTHR33577:SF18">
    <property type="entry name" value="HEME HALOPEROXIDASE FAMILY PROFILE DOMAIN-CONTAINING PROTEIN"/>
    <property type="match status" value="1"/>
</dbReference>
<evidence type="ECO:0000256" key="5">
    <source>
        <dbReference type="ARBA" id="ARBA00023002"/>
    </source>
</evidence>
<keyword evidence="5" id="KW-0560">Oxidoreductase</keyword>
<evidence type="ECO:0000256" key="4">
    <source>
        <dbReference type="ARBA" id="ARBA00022723"/>
    </source>
</evidence>
<evidence type="ECO:0000256" key="7">
    <source>
        <dbReference type="ARBA" id="ARBA00025795"/>
    </source>
</evidence>
<dbReference type="GO" id="GO:0046872">
    <property type="term" value="F:metal ion binding"/>
    <property type="evidence" value="ECO:0007669"/>
    <property type="project" value="UniProtKB-KW"/>
</dbReference>
<proteinExistence type="inferred from homology"/>
<evidence type="ECO:0000256" key="6">
    <source>
        <dbReference type="ARBA" id="ARBA00023004"/>
    </source>
</evidence>
<dbReference type="GO" id="GO:0004601">
    <property type="term" value="F:peroxidase activity"/>
    <property type="evidence" value="ECO:0007669"/>
    <property type="project" value="UniProtKB-KW"/>
</dbReference>